<accession>A0A0G0L8M3</accession>
<keyword evidence="1" id="KW-1133">Transmembrane helix</keyword>
<comment type="caution">
    <text evidence="2">The sequence shown here is derived from an EMBL/GenBank/DDBJ whole genome shotgun (WGS) entry which is preliminary data.</text>
</comment>
<evidence type="ECO:0000256" key="1">
    <source>
        <dbReference type="SAM" id="Phobius"/>
    </source>
</evidence>
<evidence type="ECO:0000313" key="3">
    <source>
        <dbReference type="Proteomes" id="UP000033944"/>
    </source>
</evidence>
<name>A0A0G0L8M3_9BACT</name>
<dbReference type="EMBL" id="LBVN01000007">
    <property type="protein sequence ID" value="KKQ87347.1"/>
    <property type="molecule type" value="Genomic_DNA"/>
</dbReference>
<protein>
    <submittedName>
        <fullName evidence="2">Uncharacterized protein</fullName>
    </submittedName>
</protein>
<feature type="transmembrane region" description="Helical" evidence="1">
    <location>
        <begin position="18"/>
        <end position="40"/>
    </location>
</feature>
<keyword evidence="1" id="KW-0812">Transmembrane</keyword>
<keyword evidence="1" id="KW-0472">Membrane</keyword>
<organism evidence="2 3">
    <name type="scientific">Candidatus Woesebacteria bacterium GW2011_GWB1_38_8b</name>
    <dbReference type="NCBI Taxonomy" id="1618571"/>
    <lineage>
        <taxon>Bacteria</taxon>
        <taxon>Candidatus Woeseibacteriota</taxon>
    </lineage>
</organism>
<proteinExistence type="predicted"/>
<gene>
    <name evidence="2" type="ORF">UT10_C0007G0005</name>
</gene>
<reference evidence="2 3" key="1">
    <citation type="journal article" date="2015" name="Nature">
        <title>rRNA introns, odd ribosomes, and small enigmatic genomes across a large radiation of phyla.</title>
        <authorList>
            <person name="Brown C.T."/>
            <person name="Hug L.A."/>
            <person name="Thomas B.C."/>
            <person name="Sharon I."/>
            <person name="Castelle C.J."/>
            <person name="Singh A."/>
            <person name="Wilkins M.J."/>
            <person name="Williams K.H."/>
            <person name="Banfield J.F."/>
        </authorList>
    </citation>
    <scope>NUCLEOTIDE SEQUENCE [LARGE SCALE GENOMIC DNA]</scope>
</reference>
<evidence type="ECO:0000313" key="2">
    <source>
        <dbReference type="EMBL" id="KKQ87347.1"/>
    </source>
</evidence>
<dbReference type="Proteomes" id="UP000033944">
    <property type="component" value="Unassembled WGS sequence"/>
</dbReference>
<sequence>MIIFTIVFGGISSLLFKIGYSLIGVMVFFFFLSLVLLFAFRVRYYAQSLKVEVEKEGILGHLFSYLSLPFLNLGFILSRGLAQINVFTVLLDLLIEAPLKNMIELFEEWIGFIREKRQEVIEVPE</sequence>
<dbReference type="AlphaFoldDB" id="A0A0G0L8M3"/>